<dbReference type="EMBL" id="QLAG01000030">
    <property type="protein sequence ID" value="TLX61948.1"/>
    <property type="molecule type" value="Genomic_DNA"/>
</dbReference>
<evidence type="ECO:0000313" key="3">
    <source>
        <dbReference type="Proteomes" id="UP000306753"/>
    </source>
</evidence>
<keyword evidence="3" id="KW-1185">Reference proteome</keyword>
<keyword evidence="1" id="KW-0812">Transmembrane</keyword>
<dbReference type="NCBIfam" id="TIGR00807">
    <property type="entry name" value="malonate_madL"/>
    <property type="match status" value="1"/>
</dbReference>
<keyword evidence="1" id="KW-0472">Membrane</keyword>
<organism evidence="2 3">
    <name type="scientific">Stutzerimonas nosocomialis</name>
    <dbReference type="NCBI Taxonomy" id="1056496"/>
    <lineage>
        <taxon>Bacteria</taxon>
        <taxon>Pseudomonadati</taxon>
        <taxon>Pseudomonadota</taxon>
        <taxon>Gammaproteobacteria</taxon>
        <taxon>Pseudomonadales</taxon>
        <taxon>Pseudomonadaceae</taxon>
        <taxon>Stutzerimonas</taxon>
    </lineage>
</organism>
<sequence>MIIFGVAFLALCTLAGIFIGEMLGKLIGVPANVGGVGIAMVILILLGSYLKKRGLFDGTSEQGIQFWSAVYIPIVVAMAAQQNVYGALAGGPMAILAGVAAVAASFALVPVLSRIGQKKPEAGVDDKPLTTSPRV</sequence>
<feature type="transmembrane region" description="Helical" evidence="1">
    <location>
        <begin position="62"/>
        <end position="81"/>
    </location>
</feature>
<gene>
    <name evidence="2" type="primary">madL</name>
    <name evidence="2" type="ORF">DN820_18900</name>
</gene>
<dbReference type="AlphaFoldDB" id="A0A5R9QAN8"/>
<proteinExistence type="predicted"/>
<accession>A0A5R9QAN8</accession>
<dbReference type="RefSeq" id="WP_138412594.1">
    <property type="nucleotide sequence ID" value="NZ_QLAG01000030.1"/>
</dbReference>
<dbReference type="Proteomes" id="UP000306753">
    <property type="component" value="Unassembled WGS sequence"/>
</dbReference>
<keyword evidence="1" id="KW-1133">Transmembrane helix</keyword>
<name>A0A5R9QAN8_9GAMM</name>
<protein>
    <submittedName>
        <fullName evidence="2">Malonate transporter subunit MadL</fullName>
    </submittedName>
</protein>
<dbReference type="GO" id="GO:0016020">
    <property type="term" value="C:membrane"/>
    <property type="evidence" value="ECO:0007669"/>
    <property type="project" value="InterPro"/>
</dbReference>
<dbReference type="Pfam" id="PF03817">
    <property type="entry name" value="MadL"/>
    <property type="match status" value="1"/>
</dbReference>
<dbReference type="InterPro" id="IPR004690">
    <property type="entry name" value="Maln_transptMadL"/>
</dbReference>
<comment type="caution">
    <text evidence="2">The sequence shown here is derived from an EMBL/GenBank/DDBJ whole genome shotgun (WGS) entry which is preliminary data.</text>
</comment>
<evidence type="ECO:0000256" key="1">
    <source>
        <dbReference type="SAM" id="Phobius"/>
    </source>
</evidence>
<evidence type="ECO:0000313" key="2">
    <source>
        <dbReference type="EMBL" id="TLX61948.1"/>
    </source>
</evidence>
<feature type="transmembrane region" description="Helical" evidence="1">
    <location>
        <begin position="93"/>
        <end position="112"/>
    </location>
</feature>
<reference evidence="2 3" key="1">
    <citation type="journal article" date="2017" name="Eur. J. Clin. Microbiol. Infect. Dis.">
        <title>Uncommonly isolated clinical Pseudomonas: identification and phylogenetic assignation.</title>
        <authorList>
            <person name="Mulet M."/>
            <person name="Gomila M."/>
            <person name="Ramirez A."/>
            <person name="Cardew S."/>
            <person name="Moore E.R."/>
            <person name="Lalucat J."/>
            <person name="Garcia-Valdes E."/>
        </authorList>
    </citation>
    <scope>NUCLEOTIDE SEQUENCE [LARGE SCALE GENOMIC DNA]</scope>
    <source>
        <strain evidence="2 3">SD129</strain>
    </source>
</reference>
<feature type="transmembrane region" description="Helical" evidence="1">
    <location>
        <begin position="31"/>
        <end position="50"/>
    </location>
</feature>